<accession>A0A127PZN3</accession>
<evidence type="ECO:0000313" key="1">
    <source>
        <dbReference type="EMBL" id="AMP02832.1"/>
    </source>
</evidence>
<dbReference type="KEGG" id="cpra:CPter91_0433"/>
<dbReference type="AlphaFoldDB" id="A0A127PZN3"/>
<organism evidence="1 2">
    <name type="scientific">Collimonas pratensis</name>
    <dbReference type="NCBI Taxonomy" id="279113"/>
    <lineage>
        <taxon>Bacteria</taxon>
        <taxon>Pseudomonadati</taxon>
        <taxon>Pseudomonadota</taxon>
        <taxon>Betaproteobacteria</taxon>
        <taxon>Burkholderiales</taxon>
        <taxon>Oxalobacteraceae</taxon>
        <taxon>Collimonas</taxon>
    </lineage>
</organism>
<dbReference type="PATRIC" id="fig|279113.9.peg.442"/>
<reference evidence="1 2" key="1">
    <citation type="submission" date="2015-11" db="EMBL/GenBank/DDBJ databases">
        <title>Exploring the genomic traits of fungus-feeding bacterial genus Collimonas.</title>
        <authorList>
            <person name="Song C."/>
            <person name="Schmidt R."/>
            <person name="de Jager V."/>
            <person name="Krzyzanowska D."/>
            <person name="Jongedijk E."/>
            <person name="Cankar K."/>
            <person name="Beekwilder J."/>
            <person name="van Veen A."/>
            <person name="de Boer W."/>
            <person name="van Veen J.A."/>
            <person name="Garbeva P."/>
        </authorList>
    </citation>
    <scope>NUCLEOTIDE SEQUENCE [LARGE SCALE GENOMIC DNA]</scope>
    <source>
        <strain evidence="1 2">Ter91</strain>
    </source>
</reference>
<dbReference type="EMBL" id="CP013234">
    <property type="protein sequence ID" value="AMP02832.1"/>
    <property type="molecule type" value="Genomic_DNA"/>
</dbReference>
<dbReference type="Proteomes" id="UP000074561">
    <property type="component" value="Chromosome"/>
</dbReference>
<gene>
    <name evidence="1" type="ORF">CPter91_0433</name>
</gene>
<protein>
    <submittedName>
        <fullName evidence="1">ABC-type amino acid transport/signal transduction system, periplasmic component/domain protein</fullName>
    </submittedName>
</protein>
<evidence type="ECO:0000313" key="2">
    <source>
        <dbReference type="Proteomes" id="UP000074561"/>
    </source>
</evidence>
<proteinExistence type="predicted"/>
<dbReference type="STRING" id="279113.CPter91_0433"/>
<sequence length="44" mass="4721">MALAQNKVQALAMSQTSGVRFVNESNGKYKFLDGILAFEPTGMG</sequence>
<name>A0A127PZN3_9BURK</name>